<dbReference type="Proteomes" id="UP000179621">
    <property type="component" value="Unassembled WGS sequence"/>
</dbReference>
<keyword evidence="1" id="KW-1133">Transmembrane helix</keyword>
<gene>
    <name evidence="2" type="ORF">BKG73_24030</name>
</gene>
<keyword evidence="3" id="KW-1185">Reference proteome</keyword>
<reference evidence="2 3" key="1">
    <citation type="submission" date="2016-10" db="EMBL/GenBank/DDBJ databases">
        <title>Evaluation of Human, Animal and Environmental Mycobacterium chelonae Isolates by Core Genome Phylogenomic Analysis, Targeted Gene Comparison, and Anti-microbial Susceptibility Patterns: A Tale of Mistaken Identities.</title>
        <authorList>
            <person name="Fogelson S.B."/>
            <person name="Camus A.C."/>
            <person name="Lorenz W."/>
            <person name="Vasireddy R."/>
            <person name="Vasireddy S."/>
            <person name="Smith T."/>
            <person name="Brown-Elliott B.A."/>
            <person name="Wallace R.J.Jr."/>
            <person name="Hasan N.A."/>
            <person name="Reischl U."/>
            <person name="Sanchez S."/>
        </authorList>
    </citation>
    <scope>NUCLEOTIDE SEQUENCE [LARGE SCALE GENOMIC DNA]</scope>
    <source>
        <strain evidence="2 3">8528</strain>
    </source>
</reference>
<organism evidence="2 3">
    <name type="scientific">Mycobacteroides saopaulense</name>
    <dbReference type="NCBI Taxonomy" id="1578165"/>
    <lineage>
        <taxon>Bacteria</taxon>
        <taxon>Bacillati</taxon>
        <taxon>Actinomycetota</taxon>
        <taxon>Actinomycetes</taxon>
        <taxon>Mycobacteriales</taxon>
        <taxon>Mycobacteriaceae</taxon>
        <taxon>Mycobacteroides</taxon>
    </lineage>
</organism>
<keyword evidence="1" id="KW-0812">Transmembrane</keyword>
<comment type="caution">
    <text evidence="2">The sequence shown here is derived from an EMBL/GenBank/DDBJ whole genome shotgun (WGS) entry which is preliminary data.</text>
</comment>
<dbReference type="EMBL" id="MLIH01000036">
    <property type="protein sequence ID" value="OHU01910.1"/>
    <property type="molecule type" value="Genomic_DNA"/>
</dbReference>
<protein>
    <submittedName>
        <fullName evidence="2">Uncharacterized protein</fullName>
    </submittedName>
</protein>
<name>A0ABX3BS98_9MYCO</name>
<evidence type="ECO:0000313" key="2">
    <source>
        <dbReference type="EMBL" id="OHU01910.1"/>
    </source>
</evidence>
<sequence length="108" mass="11152">MLLEFAVLLVLLVVLAGLLGLRRSLTWLLVVLLGLLALLGALLLRCLIIRIGFAWALGVGSRGLIVGDLGAMCRLLALLGLLAGLLATALLGCPLCACVVDGDPVVLI</sequence>
<feature type="transmembrane region" description="Helical" evidence="1">
    <location>
        <begin position="69"/>
        <end position="91"/>
    </location>
</feature>
<feature type="transmembrane region" description="Helical" evidence="1">
    <location>
        <begin position="26"/>
        <end position="48"/>
    </location>
</feature>
<accession>A0ABX3BS98</accession>
<evidence type="ECO:0000256" key="1">
    <source>
        <dbReference type="SAM" id="Phobius"/>
    </source>
</evidence>
<proteinExistence type="predicted"/>
<keyword evidence="1" id="KW-0472">Membrane</keyword>
<evidence type="ECO:0000313" key="3">
    <source>
        <dbReference type="Proteomes" id="UP000179621"/>
    </source>
</evidence>